<reference evidence="3" key="1">
    <citation type="journal article" date="2008" name="Insect Biochem. Mol. Biol.">
        <title>The genome of a lepidopteran model insect, the silkworm Bombyx mori.</title>
        <authorList>
            <consortium name="International Silkworm Genome Consortium"/>
        </authorList>
    </citation>
    <scope>NUCLEOTIDE SEQUENCE [LARGE SCALE GENOMIC DNA]</scope>
    <source>
        <strain evidence="3">p50T</strain>
    </source>
</reference>
<feature type="domain" description="Methyltransferase" evidence="1">
    <location>
        <begin position="139"/>
        <end position="303"/>
    </location>
</feature>
<name>A0A8R2G8J3_BOMMO</name>
<accession>A0A8R2G8J3</accession>
<dbReference type="PANTHER" id="PTHR12496:SF9">
    <property type="entry name" value="METHYLTRANSFERASE-LIKE PROTEIN 25-RELATED"/>
    <property type="match status" value="1"/>
</dbReference>
<keyword evidence="3" id="KW-1185">Reference proteome</keyword>
<protein>
    <recommendedName>
        <fullName evidence="1">Methyltransferase domain-containing protein</fullName>
    </recommendedName>
</protein>
<dbReference type="EnsemblMetazoa" id="XM_012692214.2">
    <property type="protein sequence ID" value="XP_012547668.1"/>
    <property type="gene ID" value="LOC101743405"/>
</dbReference>
<dbReference type="InterPro" id="IPR052220">
    <property type="entry name" value="METTL25"/>
</dbReference>
<proteinExistence type="predicted"/>
<dbReference type="InterPro" id="IPR025714">
    <property type="entry name" value="Methyltranfer_dom"/>
</dbReference>
<organism evidence="2 3">
    <name type="scientific">Bombyx mori</name>
    <name type="common">Silk moth</name>
    <dbReference type="NCBI Taxonomy" id="7091"/>
    <lineage>
        <taxon>Eukaryota</taxon>
        <taxon>Metazoa</taxon>
        <taxon>Ecdysozoa</taxon>
        <taxon>Arthropoda</taxon>
        <taxon>Hexapoda</taxon>
        <taxon>Insecta</taxon>
        <taxon>Pterygota</taxon>
        <taxon>Neoptera</taxon>
        <taxon>Endopterygota</taxon>
        <taxon>Lepidoptera</taxon>
        <taxon>Glossata</taxon>
        <taxon>Ditrysia</taxon>
        <taxon>Bombycoidea</taxon>
        <taxon>Bombycidae</taxon>
        <taxon>Bombycinae</taxon>
        <taxon>Bombyx</taxon>
    </lineage>
</organism>
<sequence>MMQESHSKRKDSMKTTIRSLCHNIDSIINYLAPYLPLVNCHMVEFLTNDHWNTYLPNNLKEYLDQLDLNESLEQFWNATNSYKGNEPTELRKWITEARKHYLEVNNDYCLSVEQLNERIKSWGGELQPEIKVKEFMNNKKSYEVQTMARAVSSVYSAASGTCCVEAGGGRGHLLTTLALGYHIPSLTVDCDPKTLSAAINRVKVIQKQWHAIAKRIHDGAEEKPPHFNKDLQRFAQAFITKDTDLGGVVREMFPECKDLDTRIILTGLHTCGNLGPDSLRIFTARSQIAGLLTVPCCYHLLTEDSDVELFDVFQKEYGTGERTQGFPMSEYLRGYRLGRNARMLAAQSVDRVLHQRQLPAHSLLHRAMLQVVIKKYLPNTTLKEGKLKRISKCDTFEQYLKMADKILNLNLNLPETFYTDTQLYLDCQWKKMTLFYLIRLCLAQVVESVILLDRILFLYENGFEKVYLVKLFDPVLSPRCHSIVALR</sequence>
<dbReference type="RefSeq" id="XP_012547668.1">
    <property type="nucleotide sequence ID" value="XM_012692214.3"/>
</dbReference>
<evidence type="ECO:0000259" key="1">
    <source>
        <dbReference type="Pfam" id="PF13679"/>
    </source>
</evidence>
<dbReference type="AlphaFoldDB" id="A0A8R2G8J3"/>
<dbReference type="Proteomes" id="UP000005204">
    <property type="component" value="Unassembled WGS sequence"/>
</dbReference>
<reference evidence="2" key="2">
    <citation type="submission" date="2022-06" db="UniProtKB">
        <authorList>
            <consortium name="EnsemblMetazoa"/>
        </authorList>
    </citation>
    <scope>IDENTIFICATION</scope>
    <source>
        <strain evidence="2">p50T (Dazao)</strain>
    </source>
</reference>
<dbReference type="KEGG" id="bmor:101743405"/>
<evidence type="ECO:0000313" key="3">
    <source>
        <dbReference type="Proteomes" id="UP000005204"/>
    </source>
</evidence>
<dbReference type="GeneID" id="101743405"/>
<evidence type="ECO:0000313" key="2">
    <source>
        <dbReference type="EnsemblMetazoa" id="XP_012547668.1"/>
    </source>
</evidence>
<dbReference type="Pfam" id="PF13679">
    <property type="entry name" value="Methyltransf_32"/>
    <property type="match status" value="1"/>
</dbReference>
<dbReference type="PANTHER" id="PTHR12496">
    <property type="entry name" value="CGI-41 METHYLTRANSFERASE"/>
    <property type="match status" value="1"/>
</dbReference>
<dbReference type="OrthoDB" id="10258156at2759"/>